<proteinExistence type="inferred from homology"/>
<dbReference type="Pfam" id="PF00881">
    <property type="entry name" value="Nitroreductase"/>
    <property type="match status" value="1"/>
</dbReference>
<feature type="domain" description="Nitroreductase" evidence="3">
    <location>
        <begin position="7"/>
        <end position="176"/>
    </location>
</feature>
<protein>
    <submittedName>
        <fullName evidence="4">Nitroreductase family protein</fullName>
    </submittedName>
</protein>
<dbReference type="InterPro" id="IPR000415">
    <property type="entry name" value="Nitroreductase-like"/>
</dbReference>
<keyword evidence="5" id="KW-1185">Reference proteome</keyword>
<evidence type="ECO:0000259" key="3">
    <source>
        <dbReference type="Pfam" id="PF00881"/>
    </source>
</evidence>
<evidence type="ECO:0000256" key="2">
    <source>
        <dbReference type="ARBA" id="ARBA00023002"/>
    </source>
</evidence>
<dbReference type="SUPFAM" id="SSF55469">
    <property type="entry name" value="FMN-dependent nitroreductase-like"/>
    <property type="match status" value="1"/>
</dbReference>
<evidence type="ECO:0000313" key="4">
    <source>
        <dbReference type="EMBL" id="MBW8183537.1"/>
    </source>
</evidence>
<keyword evidence="2" id="KW-0560">Oxidoreductase</keyword>
<accession>A0ABS7E3B2</accession>
<dbReference type="InterPro" id="IPR029479">
    <property type="entry name" value="Nitroreductase"/>
</dbReference>
<dbReference type="PANTHER" id="PTHR43673">
    <property type="entry name" value="NAD(P)H NITROREDUCTASE YDGI-RELATED"/>
    <property type="match status" value="1"/>
</dbReference>
<dbReference type="PANTHER" id="PTHR43673:SF12">
    <property type="entry name" value="PROTEIN DRGA"/>
    <property type="match status" value="1"/>
</dbReference>
<reference evidence="4 5" key="1">
    <citation type="submission" date="2021-07" db="EMBL/GenBank/DDBJ databases">
        <title>Shewanella sp. nov, isolated from SCS.</title>
        <authorList>
            <person name="Cao W.R."/>
        </authorList>
    </citation>
    <scope>NUCLEOTIDE SEQUENCE [LARGE SCALE GENOMIC DNA]</scope>
    <source>
        <strain evidence="4 5">NR704-98</strain>
    </source>
</reference>
<gene>
    <name evidence="4" type="ORF">K0625_07635</name>
</gene>
<comment type="similarity">
    <text evidence="1">Belongs to the nitroreductase family.</text>
</comment>
<comment type="caution">
    <text evidence="4">The sequence shown here is derived from an EMBL/GenBank/DDBJ whole genome shotgun (WGS) entry which is preliminary data.</text>
</comment>
<name>A0ABS7E3B2_9GAMM</name>
<evidence type="ECO:0000313" key="5">
    <source>
        <dbReference type="Proteomes" id="UP001195963"/>
    </source>
</evidence>
<dbReference type="EMBL" id="JAHZST010000004">
    <property type="protein sequence ID" value="MBW8183537.1"/>
    <property type="molecule type" value="Genomic_DNA"/>
</dbReference>
<dbReference type="Proteomes" id="UP001195963">
    <property type="component" value="Unassembled WGS sequence"/>
</dbReference>
<evidence type="ECO:0000256" key="1">
    <source>
        <dbReference type="ARBA" id="ARBA00007118"/>
    </source>
</evidence>
<sequence>MEVFQAIKQRRAVKHYHADAEMPAEDFDKIMSAVILSPTSYNIQHWRFVRVTDKNQRDKVKSAAWGQAQVADASELVVLCADINAWNDRPERYVINSPQETQDMLLPMMDAFYNGKEQIQRDEAMRSCGIAAQTMMLAAKELGYDTCPMVGFDREELARLIRLPQGYVIAMMIAIGTAEKSAHPRGGQLPLSEVLAENYF</sequence>
<dbReference type="Gene3D" id="3.40.109.10">
    <property type="entry name" value="NADH Oxidase"/>
    <property type="match status" value="1"/>
</dbReference>
<dbReference type="RefSeq" id="WP_220109150.1">
    <property type="nucleotide sequence ID" value="NZ_JAHZST010000004.1"/>
</dbReference>
<organism evidence="4 5">
    <name type="scientific">Shewanella nanhaiensis</name>
    <dbReference type="NCBI Taxonomy" id="2864872"/>
    <lineage>
        <taxon>Bacteria</taxon>
        <taxon>Pseudomonadati</taxon>
        <taxon>Pseudomonadota</taxon>
        <taxon>Gammaproteobacteria</taxon>
        <taxon>Alteromonadales</taxon>
        <taxon>Shewanellaceae</taxon>
        <taxon>Shewanella</taxon>
    </lineage>
</organism>
<dbReference type="CDD" id="cd02137">
    <property type="entry name" value="MhqN-like"/>
    <property type="match status" value="1"/>
</dbReference>